<keyword evidence="2" id="KW-0489">Methyltransferase</keyword>
<evidence type="ECO:0000313" key="3">
    <source>
        <dbReference type="Proteomes" id="UP000239649"/>
    </source>
</evidence>
<dbReference type="PANTHER" id="PTHR14614">
    <property type="entry name" value="HEPATOCELLULAR CARCINOMA-ASSOCIATED ANTIGEN"/>
    <property type="match status" value="1"/>
</dbReference>
<feature type="region of interest" description="Disordered" evidence="1">
    <location>
        <begin position="240"/>
        <end position="279"/>
    </location>
</feature>
<comment type="caution">
    <text evidence="2">The sequence shown here is derived from an EMBL/GenBank/DDBJ whole genome shotgun (WGS) entry which is preliminary data.</text>
</comment>
<protein>
    <submittedName>
        <fullName evidence="2">Lysine methyltransferase METTL21D isoform X1</fullName>
    </submittedName>
</protein>
<feature type="compositionally biased region" description="Low complexity" evidence="1">
    <location>
        <begin position="307"/>
        <end position="327"/>
    </location>
</feature>
<dbReference type="OrthoDB" id="413520at2759"/>
<sequence length="352" mass="36731">MLERWNTHFSTTVQQELFGIELQLAQDPNSNNLGTTVWDASIVLAKYIEKNSRRGDFSRQRVRGKRALELGAGMGLAGMALALLGCDVAFTDIGDVLPLLRHNVHSNISQAALKLKDAAWAAAEVGGTLVTSLDWADRAAYADPAFKPPYDFILAADCVYSELAVPHLLATVLAMGGPRTQTIVTNEFRSQTVHDEFMLQFGRHFAIRKVPANKQDQNYQHTLIHIYLLKRRKVPLGEEGAAGEAAGDAAGEETAEGAAEGAAGVAAEGAAEDAGDGEAEAAGAAQRVAMAAGGSLGEAAAAASEAAAGAGAASDAGAAPAGEAEAAQRSSELFQARRQGNALVRALAEVQL</sequence>
<feature type="compositionally biased region" description="Acidic residues" evidence="1">
    <location>
        <begin position="270"/>
        <end position="279"/>
    </location>
</feature>
<evidence type="ECO:0000256" key="1">
    <source>
        <dbReference type="SAM" id="MobiDB-lite"/>
    </source>
</evidence>
<feature type="compositionally biased region" description="Low complexity" evidence="1">
    <location>
        <begin position="240"/>
        <end position="249"/>
    </location>
</feature>
<keyword evidence="2" id="KW-0808">Transferase</keyword>
<feature type="region of interest" description="Disordered" evidence="1">
    <location>
        <begin position="307"/>
        <end position="334"/>
    </location>
</feature>
<dbReference type="AlphaFoldDB" id="A0A2P6V8H3"/>
<keyword evidence="3" id="KW-1185">Reference proteome</keyword>
<accession>A0A2P6V8H3</accession>
<dbReference type="GO" id="GO:0032259">
    <property type="term" value="P:methylation"/>
    <property type="evidence" value="ECO:0007669"/>
    <property type="project" value="UniProtKB-KW"/>
</dbReference>
<gene>
    <name evidence="2" type="ORF">C2E20_6173</name>
</gene>
<dbReference type="STRING" id="554055.A0A2P6V8H3"/>
<organism evidence="2 3">
    <name type="scientific">Micractinium conductrix</name>
    <dbReference type="NCBI Taxonomy" id="554055"/>
    <lineage>
        <taxon>Eukaryota</taxon>
        <taxon>Viridiplantae</taxon>
        <taxon>Chlorophyta</taxon>
        <taxon>core chlorophytes</taxon>
        <taxon>Trebouxiophyceae</taxon>
        <taxon>Chlorellales</taxon>
        <taxon>Chlorellaceae</taxon>
        <taxon>Chlorella clade</taxon>
        <taxon>Micractinium</taxon>
    </lineage>
</organism>
<feature type="compositionally biased region" description="Low complexity" evidence="1">
    <location>
        <begin position="256"/>
        <end position="269"/>
    </location>
</feature>
<dbReference type="Pfam" id="PF10294">
    <property type="entry name" value="Methyltransf_16"/>
    <property type="match status" value="1"/>
</dbReference>
<dbReference type="InterPro" id="IPR029063">
    <property type="entry name" value="SAM-dependent_MTases_sf"/>
</dbReference>
<reference evidence="2 3" key="1">
    <citation type="journal article" date="2018" name="Plant J.">
        <title>Genome sequences of Chlorella sorokiniana UTEX 1602 and Micractinium conductrix SAG 241.80: implications to maltose excretion by a green alga.</title>
        <authorList>
            <person name="Arriola M.B."/>
            <person name="Velmurugan N."/>
            <person name="Zhang Y."/>
            <person name="Plunkett M.H."/>
            <person name="Hondzo H."/>
            <person name="Barney B.M."/>
        </authorList>
    </citation>
    <scope>NUCLEOTIDE SEQUENCE [LARGE SCALE GENOMIC DNA]</scope>
    <source>
        <strain evidence="2 3">SAG 241.80</strain>
    </source>
</reference>
<dbReference type="GO" id="GO:0008168">
    <property type="term" value="F:methyltransferase activity"/>
    <property type="evidence" value="ECO:0007669"/>
    <property type="project" value="UniProtKB-KW"/>
</dbReference>
<dbReference type="Proteomes" id="UP000239649">
    <property type="component" value="Unassembled WGS sequence"/>
</dbReference>
<dbReference type="SUPFAM" id="SSF53335">
    <property type="entry name" value="S-adenosyl-L-methionine-dependent methyltransferases"/>
    <property type="match status" value="1"/>
</dbReference>
<name>A0A2P6V8H3_9CHLO</name>
<dbReference type="InterPro" id="IPR019410">
    <property type="entry name" value="Methyltransf_16"/>
</dbReference>
<dbReference type="EMBL" id="LHPF02000020">
    <property type="protein sequence ID" value="PSC70389.1"/>
    <property type="molecule type" value="Genomic_DNA"/>
</dbReference>
<dbReference type="Gene3D" id="3.40.50.150">
    <property type="entry name" value="Vaccinia Virus protein VP39"/>
    <property type="match status" value="1"/>
</dbReference>
<proteinExistence type="predicted"/>
<evidence type="ECO:0000313" key="2">
    <source>
        <dbReference type="EMBL" id="PSC70389.1"/>
    </source>
</evidence>
<dbReference type="PANTHER" id="PTHR14614:SF98">
    <property type="entry name" value="S-ADENOSYL-L-METHIONINE-DEPENDENT METHYLTRANSFERASES SUPERFAMILY PROTEIN"/>
    <property type="match status" value="1"/>
</dbReference>